<organism evidence="2">
    <name type="scientific">Panstrongylus lignarius</name>
    <dbReference type="NCBI Taxonomy" id="156445"/>
    <lineage>
        <taxon>Eukaryota</taxon>
        <taxon>Metazoa</taxon>
        <taxon>Ecdysozoa</taxon>
        <taxon>Arthropoda</taxon>
        <taxon>Hexapoda</taxon>
        <taxon>Insecta</taxon>
        <taxon>Pterygota</taxon>
        <taxon>Neoptera</taxon>
        <taxon>Paraneoptera</taxon>
        <taxon>Hemiptera</taxon>
        <taxon>Heteroptera</taxon>
        <taxon>Panheteroptera</taxon>
        <taxon>Cimicomorpha</taxon>
        <taxon>Reduviidae</taxon>
        <taxon>Triatominae</taxon>
        <taxon>Panstrongylus</taxon>
    </lineage>
</organism>
<reference evidence="2" key="1">
    <citation type="journal article" date="2018" name="PLoS Negl. Trop. Dis.">
        <title>An insight into the salivary gland and fat body transcriptome of Panstrongylus lignarius (Hemiptera: Heteroptera), the main vector of Chagas disease in Peru.</title>
        <authorList>
            <person name="Nevoa J.C."/>
            <person name="Mendes M.T."/>
            <person name="da Silva M.V."/>
            <person name="Soares S.C."/>
            <person name="Oliveira C.J.F."/>
            <person name="Ribeiro J.M.C."/>
        </authorList>
    </citation>
    <scope>NUCLEOTIDE SEQUENCE</scope>
</reference>
<sequence length="71" mass="8413">MIRMYSLHMFHHIFFTVRRVSTIFTDVALEIIFTCTVMFVHFIECKCGKFARRTGAVQYFAICYSQFPNCS</sequence>
<evidence type="ECO:0000313" key="2">
    <source>
        <dbReference type="EMBL" id="JAW16105.1"/>
    </source>
</evidence>
<dbReference type="AlphaFoldDB" id="A0A224XU82"/>
<accession>A0A224XU82</accession>
<proteinExistence type="predicted"/>
<protein>
    <submittedName>
        <fullName evidence="2">Putative secreted protein</fullName>
    </submittedName>
</protein>
<keyword evidence="1" id="KW-0812">Transmembrane</keyword>
<feature type="transmembrane region" description="Helical" evidence="1">
    <location>
        <begin position="20"/>
        <end position="43"/>
    </location>
</feature>
<name>A0A224XU82_9HEMI</name>
<keyword evidence="1" id="KW-0472">Membrane</keyword>
<dbReference type="EMBL" id="GFTR01000321">
    <property type="protein sequence ID" value="JAW16105.1"/>
    <property type="molecule type" value="Transcribed_RNA"/>
</dbReference>
<evidence type="ECO:0000256" key="1">
    <source>
        <dbReference type="SAM" id="Phobius"/>
    </source>
</evidence>
<keyword evidence="1" id="KW-1133">Transmembrane helix</keyword>